<accession>A0A371JLP2</accession>
<evidence type="ECO:0000313" key="3">
    <source>
        <dbReference type="Proteomes" id="UP000261828"/>
    </source>
</evidence>
<name>A0A371JLP2_9FLAO</name>
<keyword evidence="1" id="KW-0472">Membrane</keyword>
<reference evidence="2 3" key="1">
    <citation type="submission" date="2018-08" db="EMBL/GenBank/DDBJ databases">
        <title>Muricauda nanhaiensis sp. nov., isolated from seawater of the South China Sea.</title>
        <authorList>
            <person name="Dang Y."/>
        </authorList>
    </citation>
    <scope>NUCLEOTIDE SEQUENCE [LARGE SCALE GENOMIC DNA]</scope>
    <source>
        <strain evidence="2 3">SM1704</strain>
    </source>
</reference>
<keyword evidence="3" id="KW-1185">Reference proteome</keyword>
<feature type="transmembrane region" description="Helical" evidence="1">
    <location>
        <begin position="261"/>
        <end position="283"/>
    </location>
</feature>
<dbReference type="OrthoDB" id="7806049at2"/>
<dbReference type="EMBL" id="QTJX01000006">
    <property type="protein sequence ID" value="RDY57923.1"/>
    <property type="molecule type" value="Genomic_DNA"/>
</dbReference>
<feature type="transmembrane region" description="Helical" evidence="1">
    <location>
        <begin position="222"/>
        <end position="240"/>
    </location>
</feature>
<sequence>MPENVVKNRLCKPIDSLAINREDLLRFLEILQERANAACEMECNHIGSITPAEKLEKSLEDLRSCAPLKLTIVGYDGEELFGLIEEVFNSVSFPAQIKTLYVNSDLMYKARFNYYPRNRFEVFIDFSKPKVLDFSFTPSDATPNDSKFCVEGYDNTWANGVFSEIDNFFAKRCSKLSRIHKNTVYDLIVWTLGIPIGFWTCYKMSPYINDTFSSRLMESALYVYVFFFSLIVLRILFHYFRWLYPKIQYQTSKDRSLLHRGFFYVIATGIIVTFLYDVLSLFFSS</sequence>
<keyword evidence="1" id="KW-0812">Transmembrane</keyword>
<proteinExistence type="predicted"/>
<gene>
    <name evidence="2" type="ORF">DX873_17405</name>
</gene>
<protein>
    <submittedName>
        <fullName evidence="2">Uncharacterized protein</fullName>
    </submittedName>
</protein>
<dbReference type="RefSeq" id="WP_116185768.1">
    <property type="nucleotide sequence ID" value="NZ_QTJX01000006.1"/>
</dbReference>
<organism evidence="2 3">
    <name type="scientific">Flagellimonas nanhaiensis</name>
    <dbReference type="NCBI Taxonomy" id="2292706"/>
    <lineage>
        <taxon>Bacteria</taxon>
        <taxon>Pseudomonadati</taxon>
        <taxon>Bacteroidota</taxon>
        <taxon>Flavobacteriia</taxon>
        <taxon>Flavobacteriales</taxon>
        <taxon>Flavobacteriaceae</taxon>
        <taxon>Flagellimonas</taxon>
    </lineage>
</organism>
<evidence type="ECO:0000313" key="2">
    <source>
        <dbReference type="EMBL" id="RDY57923.1"/>
    </source>
</evidence>
<evidence type="ECO:0000256" key="1">
    <source>
        <dbReference type="SAM" id="Phobius"/>
    </source>
</evidence>
<comment type="caution">
    <text evidence="2">The sequence shown here is derived from an EMBL/GenBank/DDBJ whole genome shotgun (WGS) entry which is preliminary data.</text>
</comment>
<dbReference type="Proteomes" id="UP000261828">
    <property type="component" value="Unassembled WGS sequence"/>
</dbReference>
<keyword evidence="1" id="KW-1133">Transmembrane helix</keyword>
<feature type="transmembrane region" description="Helical" evidence="1">
    <location>
        <begin position="184"/>
        <end position="202"/>
    </location>
</feature>
<dbReference type="AlphaFoldDB" id="A0A371JLP2"/>